<evidence type="ECO:0000256" key="1">
    <source>
        <dbReference type="ARBA" id="ARBA00022475"/>
    </source>
</evidence>
<feature type="transmembrane region" description="Helical" evidence="5">
    <location>
        <begin position="75"/>
        <end position="96"/>
    </location>
</feature>
<keyword evidence="3 5" id="KW-1133">Transmembrane helix</keyword>
<evidence type="ECO:0000313" key="6">
    <source>
        <dbReference type="EMBL" id="MFC4767801.1"/>
    </source>
</evidence>
<dbReference type="RefSeq" id="WP_380025725.1">
    <property type="nucleotide sequence ID" value="NZ_JBHSHC010000090.1"/>
</dbReference>
<dbReference type="HAMAP" id="MF_01874">
    <property type="entry name" value="UPF0756"/>
    <property type="match status" value="1"/>
</dbReference>
<dbReference type="Pfam" id="PF04284">
    <property type="entry name" value="DUF441"/>
    <property type="match status" value="1"/>
</dbReference>
<evidence type="ECO:0000256" key="4">
    <source>
        <dbReference type="ARBA" id="ARBA00023136"/>
    </source>
</evidence>
<proteinExistence type="inferred from homology"/>
<comment type="caution">
    <text evidence="6">The sequence shown here is derived from an EMBL/GenBank/DDBJ whole genome shotgun (WGS) entry which is preliminary data.</text>
</comment>
<comment type="subcellular location">
    <subcellularLocation>
        <location evidence="5">Cell membrane</location>
        <topology evidence="5">Multi-pass membrane protein</topology>
    </subcellularLocation>
</comment>
<name>A0ABV9PZX3_9BACL</name>
<evidence type="ECO:0000256" key="3">
    <source>
        <dbReference type="ARBA" id="ARBA00022989"/>
    </source>
</evidence>
<feature type="transmembrane region" description="Helical" evidence="5">
    <location>
        <begin position="51"/>
        <end position="69"/>
    </location>
</feature>
<sequence length="151" mass="16044">MAGDRILVILIIVGIIGEAKIVAIAASVLLIIKLMKFQRFLPTLERRGLELGLLFLMIAILVPLVDGQVQSLDLLGALSTVTGIAALLGGILATSLNGPGLTMLRMEPQLMVGIMLGSIIGIVFLDGIPVGPLTASAIVFVLMRSYLWIKR</sequence>
<protein>
    <recommendedName>
        <fullName evidence="5">UPF0756 membrane protein ACFO8Q_10570</fullName>
    </recommendedName>
</protein>
<keyword evidence="4 5" id="KW-0472">Membrane</keyword>
<reference evidence="7" key="1">
    <citation type="journal article" date="2019" name="Int. J. Syst. Evol. Microbiol.">
        <title>The Global Catalogue of Microorganisms (GCM) 10K type strain sequencing project: providing services to taxonomists for standard genome sequencing and annotation.</title>
        <authorList>
            <consortium name="The Broad Institute Genomics Platform"/>
            <consortium name="The Broad Institute Genome Sequencing Center for Infectious Disease"/>
            <person name="Wu L."/>
            <person name="Ma J."/>
        </authorList>
    </citation>
    <scope>NUCLEOTIDE SEQUENCE [LARGE SCALE GENOMIC DNA]</scope>
    <source>
        <strain evidence="7">WYCCWR 12678</strain>
    </source>
</reference>
<evidence type="ECO:0000313" key="7">
    <source>
        <dbReference type="Proteomes" id="UP001596002"/>
    </source>
</evidence>
<evidence type="ECO:0000256" key="2">
    <source>
        <dbReference type="ARBA" id="ARBA00022692"/>
    </source>
</evidence>
<dbReference type="EMBL" id="JBHSHC010000090">
    <property type="protein sequence ID" value="MFC4767801.1"/>
    <property type="molecule type" value="Genomic_DNA"/>
</dbReference>
<keyword evidence="7" id="KW-1185">Reference proteome</keyword>
<dbReference type="Proteomes" id="UP001596002">
    <property type="component" value="Unassembled WGS sequence"/>
</dbReference>
<feature type="transmembrane region" description="Helical" evidence="5">
    <location>
        <begin position="6"/>
        <end position="31"/>
    </location>
</feature>
<dbReference type="PANTHER" id="PTHR38452">
    <property type="entry name" value="UPF0756 MEMBRANE PROTEIN YEAL"/>
    <property type="match status" value="1"/>
</dbReference>
<dbReference type="InterPro" id="IPR007382">
    <property type="entry name" value="UPF0756_TM"/>
</dbReference>
<keyword evidence="2 5" id="KW-0812">Transmembrane</keyword>
<feature type="transmembrane region" description="Helical" evidence="5">
    <location>
        <begin position="108"/>
        <end position="125"/>
    </location>
</feature>
<keyword evidence="1 5" id="KW-1003">Cell membrane</keyword>
<comment type="similarity">
    <text evidence="5">Belongs to the UPF0756 family.</text>
</comment>
<evidence type="ECO:0000256" key="5">
    <source>
        <dbReference type="HAMAP-Rule" id="MF_01874"/>
    </source>
</evidence>
<organism evidence="6 7">
    <name type="scientific">Effusibacillus consociatus</name>
    <dbReference type="NCBI Taxonomy" id="1117041"/>
    <lineage>
        <taxon>Bacteria</taxon>
        <taxon>Bacillati</taxon>
        <taxon>Bacillota</taxon>
        <taxon>Bacilli</taxon>
        <taxon>Bacillales</taxon>
        <taxon>Alicyclobacillaceae</taxon>
        <taxon>Effusibacillus</taxon>
    </lineage>
</organism>
<dbReference type="PANTHER" id="PTHR38452:SF1">
    <property type="entry name" value="UPF0756 MEMBRANE PROTEIN YEAL"/>
    <property type="match status" value="1"/>
</dbReference>
<accession>A0ABV9PZX3</accession>
<gene>
    <name evidence="6" type="ORF">ACFO8Q_10570</name>
</gene>